<dbReference type="KEGG" id="plei:Q9312_17545"/>
<dbReference type="CDD" id="cd00060">
    <property type="entry name" value="FHA"/>
    <property type="match status" value="1"/>
</dbReference>
<evidence type="ECO:0000313" key="2">
    <source>
        <dbReference type="EMBL" id="WMS87021.1"/>
    </source>
</evidence>
<dbReference type="AlphaFoldDB" id="A0AA51RSU2"/>
<sequence>MATVVHHDHNTLIYLFACHQFGRLYYSVDTLLKAPEISKLHATIEWQEPHWVLRDLSSNGTWLNQQKLPPAQEVVLKPNDTIHFGRVDGESITVIDLNPPKDFLQAENTNSANHNLDSQMGLSEASLPTAGLPEAGLKKLQDSSIIPLDDYMLLPNEANPEVVIFHDRNLHQWFVEYSQDNHAPPIRMGDEERIKINQVQWVFRQNRVIENTQEINKNAPCISDLSFQFNVSLDEEKVELQFNFLNNQYDLKIRTHHYLALLLARYRHSDANKGLDDSSCGWVYTEQLASEIGVDVSHLNIQIHRARKQFADLASYVIDSDHFIERRPGEIRFGGSHFKIYKGNHLEINH</sequence>
<dbReference type="InterPro" id="IPR050923">
    <property type="entry name" value="Cell_Proc_Reg/RNA_Proc"/>
</dbReference>
<dbReference type="SUPFAM" id="SSF49879">
    <property type="entry name" value="SMAD/FHA domain"/>
    <property type="match status" value="1"/>
</dbReference>
<feature type="domain" description="FHA" evidence="1">
    <location>
        <begin position="19"/>
        <end position="68"/>
    </location>
</feature>
<gene>
    <name evidence="2" type="ORF">Q9312_17545</name>
</gene>
<dbReference type="Gene3D" id="2.60.200.20">
    <property type="match status" value="1"/>
</dbReference>
<organism evidence="2 3">
    <name type="scientific">Pleionea litopenaei</name>
    <dbReference type="NCBI Taxonomy" id="3070815"/>
    <lineage>
        <taxon>Bacteria</taxon>
        <taxon>Pseudomonadati</taxon>
        <taxon>Pseudomonadota</taxon>
        <taxon>Gammaproteobacteria</taxon>
        <taxon>Oceanospirillales</taxon>
        <taxon>Pleioneaceae</taxon>
        <taxon>Pleionea</taxon>
    </lineage>
</organism>
<evidence type="ECO:0000259" key="1">
    <source>
        <dbReference type="PROSITE" id="PS50006"/>
    </source>
</evidence>
<dbReference type="SMART" id="SM00240">
    <property type="entry name" value="FHA"/>
    <property type="match status" value="1"/>
</dbReference>
<dbReference type="EMBL" id="CP133548">
    <property type="protein sequence ID" value="WMS87021.1"/>
    <property type="molecule type" value="Genomic_DNA"/>
</dbReference>
<keyword evidence="3" id="KW-1185">Reference proteome</keyword>
<dbReference type="RefSeq" id="WP_309202158.1">
    <property type="nucleotide sequence ID" value="NZ_CP133548.1"/>
</dbReference>
<proteinExistence type="predicted"/>
<accession>A0AA51RSU2</accession>
<name>A0AA51RSU2_9GAMM</name>
<evidence type="ECO:0000313" key="3">
    <source>
        <dbReference type="Proteomes" id="UP001239782"/>
    </source>
</evidence>
<protein>
    <submittedName>
        <fullName evidence="2">FHA domain-containing protein</fullName>
    </submittedName>
</protein>
<dbReference type="InterPro" id="IPR000253">
    <property type="entry name" value="FHA_dom"/>
</dbReference>
<dbReference type="PANTHER" id="PTHR23308">
    <property type="entry name" value="NUCLEAR INHIBITOR OF PROTEIN PHOSPHATASE-1"/>
    <property type="match status" value="1"/>
</dbReference>
<dbReference type="InterPro" id="IPR008984">
    <property type="entry name" value="SMAD_FHA_dom_sf"/>
</dbReference>
<dbReference type="Pfam" id="PF00498">
    <property type="entry name" value="FHA"/>
    <property type="match status" value="1"/>
</dbReference>
<dbReference type="Proteomes" id="UP001239782">
    <property type="component" value="Chromosome"/>
</dbReference>
<dbReference type="PROSITE" id="PS50006">
    <property type="entry name" value="FHA_DOMAIN"/>
    <property type="match status" value="1"/>
</dbReference>
<reference evidence="2 3" key="1">
    <citation type="submission" date="2023-08" db="EMBL/GenBank/DDBJ databases">
        <title>Pleionea litopenaei sp. nov., isolated from stomach of juvenile Litopenaeus vannamei.</title>
        <authorList>
            <person name="Rho A.M."/>
            <person name="Hwang C.Y."/>
        </authorList>
    </citation>
    <scope>NUCLEOTIDE SEQUENCE [LARGE SCALE GENOMIC DNA]</scope>
    <source>
        <strain evidence="2 3">HL-JVS1</strain>
    </source>
</reference>